<name>M2YWC4_9NOCA</name>
<dbReference type="Proteomes" id="UP000011731">
    <property type="component" value="Unassembled WGS sequence"/>
</dbReference>
<sequence length="54" mass="6042">MTVREHIRGFAEIMVDRRARDLVEWMTDVDATGSPALQSFVTGLRRGQVPGRGV</sequence>
<protein>
    <submittedName>
        <fullName evidence="1">Putative transposase for insertion sequence element</fullName>
    </submittedName>
</protein>
<comment type="caution">
    <text evidence="1">The sequence shown here is derived from an EMBL/GenBank/DDBJ whole genome shotgun (WGS) entry which is preliminary data.</text>
</comment>
<dbReference type="PATRIC" id="fig|1278076.4.peg.4226"/>
<dbReference type="EMBL" id="AOEX01000066">
    <property type="protein sequence ID" value="EME59207.1"/>
    <property type="molecule type" value="Genomic_DNA"/>
</dbReference>
<reference evidence="1 2" key="1">
    <citation type="journal article" date="2013" name="Genome Announc.">
        <title>Draft Genome Sequence of Rhodococcus ruber Strain BKS 20-38.</title>
        <authorList>
            <person name="Bala M."/>
            <person name="Kumar S."/>
            <person name="Raghava G.P."/>
            <person name="Mayilraj S."/>
        </authorList>
    </citation>
    <scope>NUCLEOTIDE SEQUENCE [LARGE SCALE GENOMIC DNA]</scope>
    <source>
        <strain evidence="1 2">BKS 20-38</strain>
    </source>
</reference>
<accession>M2YWC4</accession>
<gene>
    <name evidence="1" type="ORF">G352_20541</name>
</gene>
<proteinExistence type="predicted"/>
<keyword evidence="2" id="KW-1185">Reference proteome</keyword>
<dbReference type="AlphaFoldDB" id="M2YWC4"/>
<organism evidence="1 2">
    <name type="scientific">Rhodococcus ruber BKS 20-38</name>
    <dbReference type="NCBI Taxonomy" id="1278076"/>
    <lineage>
        <taxon>Bacteria</taxon>
        <taxon>Bacillati</taxon>
        <taxon>Actinomycetota</taxon>
        <taxon>Actinomycetes</taxon>
        <taxon>Mycobacteriales</taxon>
        <taxon>Nocardiaceae</taxon>
        <taxon>Rhodococcus</taxon>
    </lineage>
</organism>
<evidence type="ECO:0000313" key="2">
    <source>
        <dbReference type="Proteomes" id="UP000011731"/>
    </source>
</evidence>
<evidence type="ECO:0000313" key="1">
    <source>
        <dbReference type="EMBL" id="EME59207.1"/>
    </source>
</evidence>